<feature type="domain" description="Glycosyltransferase N-terminal" evidence="6">
    <location>
        <begin position="5"/>
        <end position="41"/>
    </location>
</feature>
<dbReference type="Pfam" id="PF26168">
    <property type="entry name" value="Glyco_transf_N"/>
    <property type="match status" value="1"/>
</dbReference>
<dbReference type="CDD" id="cd03784">
    <property type="entry name" value="GT1_Gtf-like"/>
    <property type="match status" value="1"/>
</dbReference>
<keyword evidence="3 5" id="KW-0808">Transferase</keyword>
<protein>
    <submittedName>
        <fullName evidence="7">UDP-glycosyltransferase 83A1</fullName>
    </submittedName>
</protein>
<dbReference type="InterPro" id="IPR058980">
    <property type="entry name" value="Glyco_transf_N"/>
</dbReference>
<dbReference type="FunFam" id="3.40.50.2000:FF:000056">
    <property type="entry name" value="Glycosyltransferase"/>
    <property type="match status" value="1"/>
</dbReference>
<evidence type="ECO:0000256" key="1">
    <source>
        <dbReference type="ARBA" id="ARBA00004721"/>
    </source>
</evidence>
<evidence type="ECO:0000256" key="4">
    <source>
        <dbReference type="ARBA" id="ARBA00023229"/>
    </source>
</evidence>
<gene>
    <name evidence="7" type="ORF">POM88_043818</name>
</gene>
<dbReference type="EMBL" id="JAUIZM010000010">
    <property type="protein sequence ID" value="KAK1359344.1"/>
    <property type="molecule type" value="Genomic_DNA"/>
</dbReference>
<dbReference type="InterPro" id="IPR002213">
    <property type="entry name" value="UDP_glucos_trans"/>
</dbReference>
<dbReference type="FunFam" id="3.40.50.2000:FF:000108">
    <property type="entry name" value="UDP-glycosyltransferase 83A1"/>
    <property type="match status" value="1"/>
</dbReference>
<dbReference type="Gene3D" id="3.40.50.2000">
    <property type="entry name" value="Glycogen Phosphorylase B"/>
    <property type="match status" value="2"/>
</dbReference>
<evidence type="ECO:0000256" key="5">
    <source>
        <dbReference type="RuleBase" id="RU003718"/>
    </source>
</evidence>
<organism evidence="7 8">
    <name type="scientific">Heracleum sosnowskyi</name>
    <dbReference type="NCBI Taxonomy" id="360622"/>
    <lineage>
        <taxon>Eukaryota</taxon>
        <taxon>Viridiplantae</taxon>
        <taxon>Streptophyta</taxon>
        <taxon>Embryophyta</taxon>
        <taxon>Tracheophyta</taxon>
        <taxon>Spermatophyta</taxon>
        <taxon>Magnoliopsida</taxon>
        <taxon>eudicotyledons</taxon>
        <taxon>Gunneridae</taxon>
        <taxon>Pentapetalae</taxon>
        <taxon>asterids</taxon>
        <taxon>campanulids</taxon>
        <taxon>Apiales</taxon>
        <taxon>Apiaceae</taxon>
        <taxon>Apioideae</taxon>
        <taxon>apioid superclade</taxon>
        <taxon>Tordylieae</taxon>
        <taxon>Tordyliinae</taxon>
        <taxon>Heracleum</taxon>
    </lineage>
</organism>
<evidence type="ECO:0000259" key="6">
    <source>
        <dbReference type="Pfam" id="PF26168"/>
    </source>
</evidence>
<evidence type="ECO:0000256" key="3">
    <source>
        <dbReference type="ARBA" id="ARBA00022679"/>
    </source>
</evidence>
<evidence type="ECO:0000313" key="8">
    <source>
        <dbReference type="Proteomes" id="UP001237642"/>
    </source>
</evidence>
<comment type="similarity">
    <text evidence="2 5">Belongs to the UDP-glycosyltransferase family.</text>
</comment>
<name>A0AAD8M4K4_9APIA</name>
<keyword evidence="8" id="KW-1185">Reference proteome</keyword>
<dbReference type="GO" id="GO:0080043">
    <property type="term" value="F:quercetin 3-O-glucosyltransferase activity"/>
    <property type="evidence" value="ECO:0007669"/>
    <property type="project" value="TreeGrafter"/>
</dbReference>
<keyword evidence="5" id="KW-0328">Glycosyltransferase</keyword>
<dbReference type="PANTHER" id="PTHR11926:SF1412">
    <property type="entry name" value="UDP-GLYCOSYLTRANSFERASE 83A1-LIKE"/>
    <property type="match status" value="1"/>
</dbReference>
<comment type="caution">
    <text evidence="7">The sequence shown here is derived from an EMBL/GenBank/DDBJ whole genome shotgun (WGS) entry which is preliminary data.</text>
</comment>
<reference evidence="7" key="1">
    <citation type="submission" date="2023-02" db="EMBL/GenBank/DDBJ databases">
        <title>Genome of toxic invasive species Heracleum sosnowskyi carries increased number of genes despite the absence of recent whole-genome duplications.</title>
        <authorList>
            <person name="Schelkunov M."/>
            <person name="Shtratnikova V."/>
            <person name="Makarenko M."/>
            <person name="Klepikova A."/>
            <person name="Omelchenko D."/>
            <person name="Novikova G."/>
            <person name="Obukhova E."/>
            <person name="Bogdanov V."/>
            <person name="Penin A."/>
            <person name="Logacheva M."/>
        </authorList>
    </citation>
    <scope>NUCLEOTIDE SEQUENCE</scope>
    <source>
        <strain evidence="7">Hsosn_3</strain>
        <tissue evidence="7">Leaf</tissue>
    </source>
</reference>
<dbReference type="InterPro" id="IPR035595">
    <property type="entry name" value="UDP_glycos_trans_CS"/>
</dbReference>
<dbReference type="GO" id="GO:0008299">
    <property type="term" value="P:isoprenoid biosynthetic process"/>
    <property type="evidence" value="ECO:0007669"/>
    <property type="project" value="UniProtKB-KW"/>
</dbReference>
<dbReference type="SUPFAM" id="SSF53756">
    <property type="entry name" value="UDP-Glycosyltransferase/glycogen phosphorylase"/>
    <property type="match status" value="1"/>
</dbReference>
<dbReference type="GO" id="GO:0080044">
    <property type="term" value="F:quercetin 7-O-glucosyltransferase activity"/>
    <property type="evidence" value="ECO:0007669"/>
    <property type="project" value="TreeGrafter"/>
</dbReference>
<accession>A0AAD8M4K4</accession>
<reference evidence="7" key="2">
    <citation type="submission" date="2023-05" db="EMBL/GenBank/DDBJ databases">
        <authorList>
            <person name="Schelkunov M.I."/>
        </authorList>
    </citation>
    <scope>NUCLEOTIDE SEQUENCE</scope>
    <source>
        <strain evidence="7">Hsosn_3</strain>
        <tissue evidence="7">Leaf</tissue>
    </source>
</reference>
<proteinExistence type="inferred from homology"/>
<dbReference type="AlphaFoldDB" id="A0AAD8M4K4"/>
<evidence type="ECO:0000256" key="2">
    <source>
        <dbReference type="ARBA" id="ARBA00009995"/>
    </source>
</evidence>
<comment type="pathway">
    <text evidence="1">Secondary metabolite biosynthesis; terpenoid biosynthesis.</text>
</comment>
<dbReference type="PANTHER" id="PTHR11926">
    <property type="entry name" value="GLUCOSYL/GLUCURONOSYL TRANSFERASES"/>
    <property type="match status" value="1"/>
</dbReference>
<evidence type="ECO:0000313" key="7">
    <source>
        <dbReference type="EMBL" id="KAK1359344.1"/>
    </source>
</evidence>
<keyword evidence="4" id="KW-0414">Isoprene biosynthesis</keyword>
<dbReference type="PROSITE" id="PS00375">
    <property type="entry name" value="UDPGT"/>
    <property type="match status" value="1"/>
</dbReference>
<dbReference type="Pfam" id="PF00201">
    <property type="entry name" value="UDPGT"/>
    <property type="match status" value="1"/>
</dbReference>
<dbReference type="Proteomes" id="UP001237642">
    <property type="component" value="Unassembled WGS sequence"/>
</dbReference>
<sequence>MDTLIHVLAIPFPAQGHVIPMMELAKKLARHGFKVTFVNTDFIHSVVMNASTEKGDEDDDGIRKVSIPDGLELISDSRNNFGRLSEAMQRVMPQKLEELIEKMNDDGMKIKCVFADNCMTWALRVAKKMGIKGVAFCPAPVTSLALFLTIPKLINDGIINEDGSIVKQQHVHLSPTMPAISTETFPWVCFTDMNLRRSAFQHFVTSTEDLKYADKIISNSSVELEPDAFSSFPNMLAVGPLLASNSLGNQGGNFWPEDLACLSWLDQQPVSSVIYVAFGSSGNPDQKQVEEIGLGLELTGRPFLWVVRPGTNNEAAEELGHFEERIGGRGLVVRWAPQEKVLRHPSVACFVSHCGWNSTLEGVSNGVPIICWPYSADQFLNERVICESWKASTWS</sequence>